<dbReference type="CDD" id="cd16267">
    <property type="entry name" value="HBS1-like_II"/>
    <property type="match status" value="1"/>
</dbReference>
<evidence type="ECO:0000256" key="6">
    <source>
        <dbReference type="ARBA" id="ARBA00022845"/>
    </source>
</evidence>
<dbReference type="InterPro" id="IPR009001">
    <property type="entry name" value="Transl_elong_EF1A/Init_IF2_C"/>
</dbReference>
<dbReference type="FunFam" id="3.40.50.300:FF:000204">
    <property type="entry name" value="Translation elongation factor Tu"/>
    <property type="match status" value="1"/>
</dbReference>
<evidence type="ECO:0000256" key="7">
    <source>
        <dbReference type="ARBA" id="ARBA00022917"/>
    </source>
</evidence>
<evidence type="ECO:0000256" key="11">
    <source>
        <dbReference type="ARBA" id="ARBA00074866"/>
    </source>
</evidence>
<feature type="non-terminal residue" evidence="14">
    <location>
        <position position="837"/>
    </location>
</feature>
<keyword evidence="6" id="KW-0810">Translation regulation</keyword>
<dbReference type="Pfam" id="PF00009">
    <property type="entry name" value="GTP_EFTU"/>
    <property type="match status" value="1"/>
</dbReference>
<evidence type="ECO:0000256" key="9">
    <source>
        <dbReference type="ARBA" id="ARBA00049117"/>
    </source>
</evidence>
<evidence type="ECO:0000256" key="12">
    <source>
        <dbReference type="SAM" id="MobiDB-lite"/>
    </source>
</evidence>
<dbReference type="SUPFAM" id="SSF50447">
    <property type="entry name" value="Translation proteins"/>
    <property type="match status" value="1"/>
</dbReference>
<dbReference type="PRINTS" id="PR00315">
    <property type="entry name" value="ELONGATNFCT"/>
</dbReference>
<dbReference type="PROSITE" id="PS51722">
    <property type="entry name" value="G_TR_2"/>
    <property type="match status" value="1"/>
</dbReference>
<dbReference type="InterPro" id="IPR050100">
    <property type="entry name" value="TRAFAC_GTPase_members"/>
</dbReference>
<dbReference type="InterPro" id="IPR027417">
    <property type="entry name" value="P-loop_NTPase"/>
</dbReference>
<dbReference type="SUPFAM" id="SSF50465">
    <property type="entry name" value="EF-Tu/eEF-1alpha/eIF2-gamma C-terminal domain"/>
    <property type="match status" value="1"/>
</dbReference>
<evidence type="ECO:0000256" key="4">
    <source>
        <dbReference type="ARBA" id="ARBA00022741"/>
    </source>
</evidence>
<dbReference type="InterPro" id="IPR000795">
    <property type="entry name" value="T_Tr_GTP-bd_dom"/>
</dbReference>
<proteinExistence type="inferred from homology"/>
<evidence type="ECO:0000256" key="5">
    <source>
        <dbReference type="ARBA" id="ARBA00022801"/>
    </source>
</evidence>
<evidence type="ECO:0000256" key="1">
    <source>
        <dbReference type="ARBA" id="ARBA00004496"/>
    </source>
</evidence>
<evidence type="ECO:0000313" key="14">
    <source>
        <dbReference type="EMBL" id="CAG8450548.1"/>
    </source>
</evidence>
<dbReference type="SUPFAM" id="SSF52540">
    <property type="entry name" value="P-loop containing nucleoside triphosphate hydrolases"/>
    <property type="match status" value="1"/>
</dbReference>
<comment type="catalytic activity">
    <reaction evidence="9">
        <text>GTP + H2O = GDP + phosphate + H(+)</text>
        <dbReference type="Rhea" id="RHEA:19669"/>
        <dbReference type="ChEBI" id="CHEBI:15377"/>
        <dbReference type="ChEBI" id="CHEBI:15378"/>
        <dbReference type="ChEBI" id="CHEBI:37565"/>
        <dbReference type="ChEBI" id="CHEBI:43474"/>
        <dbReference type="ChEBI" id="CHEBI:58189"/>
    </reaction>
    <physiologicalReaction direction="left-to-right" evidence="9">
        <dbReference type="Rhea" id="RHEA:19670"/>
    </physiologicalReaction>
</comment>
<dbReference type="GO" id="GO:0006417">
    <property type="term" value="P:regulation of translation"/>
    <property type="evidence" value="ECO:0007669"/>
    <property type="project" value="UniProtKB-KW"/>
</dbReference>
<dbReference type="CDD" id="cd01883">
    <property type="entry name" value="EF1_alpha"/>
    <property type="match status" value="1"/>
</dbReference>
<dbReference type="InterPro" id="IPR054696">
    <property type="entry name" value="GTP-eEF1A_C"/>
</dbReference>
<dbReference type="EMBL" id="CAJVPZ010000040">
    <property type="protein sequence ID" value="CAG8450548.1"/>
    <property type="molecule type" value="Genomic_DNA"/>
</dbReference>
<dbReference type="Pfam" id="PF08938">
    <property type="entry name" value="HBS1_N"/>
    <property type="match status" value="1"/>
</dbReference>
<comment type="subunit">
    <text evidence="10">Component of the Dom34-Hbs1 complex, also named Pelota-HBS1L complex, composed of dom34 and hbs1.</text>
</comment>
<comment type="caution">
    <text evidence="14">The sequence shown here is derived from an EMBL/GenBank/DDBJ whole genome shotgun (WGS) entry which is preliminary data.</text>
</comment>
<organism evidence="14 15">
    <name type="scientific">Racocetra fulgida</name>
    <dbReference type="NCBI Taxonomy" id="60492"/>
    <lineage>
        <taxon>Eukaryota</taxon>
        <taxon>Fungi</taxon>
        <taxon>Fungi incertae sedis</taxon>
        <taxon>Mucoromycota</taxon>
        <taxon>Glomeromycotina</taxon>
        <taxon>Glomeromycetes</taxon>
        <taxon>Diversisporales</taxon>
        <taxon>Gigasporaceae</taxon>
        <taxon>Racocetra</taxon>
    </lineage>
</organism>
<dbReference type="GO" id="GO:0005525">
    <property type="term" value="F:GTP binding"/>
    <property type="evidence" value="ECO:0007669"/>
    <property type="project" value="UniProtKB-KW"/>
</dbReference>
<keyword evidence="4" id="KW-0547">Nucleotide-binding</keyword>
<keyword evidence="7" id="KW-0648">Protein biosynthesis</keyword>
<evidence type="ECO:0000256" key="2">
    <source>
        <dbReference type="ARBA" id="ARBA00007249"/>
    </source>
</evidence>
<comment type="similarity">
    <text evidence="2">Belongs to the TRAFAC class translation factor GTPase superfamily. Classic translation factor GTPase family. EF-Tu/EF-1A subfamily.</text>
</comment>
<name>A0A9N8YVD3_9GLOM</name>
<evidence type="ECO:0000313" key="15">
    <source>
        <dbReference type="Proteomes" id="UP000789396"/>
    </source>
</evidence>
<dbReference type="PANTHER" id="PTHR23115">
    <property type="entry name" value="TRANSLATION FACTOR"/>
    <property type="match status" value="1"/>
</dbReference>
<gene>
    <name evidence="14" type="ORF">RFULGI_LOCUS208</name>
</gene>
<dbReference type="OrthoDB" id="342024at2759"/>
<dbReference type="Pfam" id="PF22594">
    <property type="entry name" value="GTP-eEF1A_C"/>
    <property type="match status" value="1"/>
</dbReference>
<dbReference type="GO" id="GO:0003924">
    <property type="term" value="F:GTPase activity"/>
    <property type="evidence" value="ECO:0007669"/>
    <property type="project" value="InterPro"/>
</dbReference>
<keyword evidence="15" id="KW-1185">Reference proteome</keyword>
<dbReference type="InterPro" id="IPR009000">
    <property type="entry name" value="Transl_B-barrel_sf"/>
</dbReference>
<feature type="compositionally biased region" description="Low complexity" evidence="12">
    <location>
        <begin position="226"/>
        <end position="240"/>
    </location>
</feature>
<dbReference type="Gene3D" id="2.40.30.10">
    <property type="entry name" value="Translation factors"/>
    <property type="match status" value="2"/>
</dbReference>
<keyword evidence="3" id="KW-0963">Cytoplasm</keyword>
<dbReference type="GO" id="GO:0002184">
    <property type="term" value="P:cytoplasmic translational termination"/>
    <property type="evidence" value="ECO:0007669"/>
    <property type="project" value="UniProtKB-ARBA"/>
</dbReference>
<keyword evidence="8" id="KW-0342">GTP-binding</keyword>
<dbReference type="GO" id="GO:1990533">
    <property type="term" value="C:Dom34-Hbs1 complex"/>
    <property type="evidence" value="ECO:0007669"/>
    <property type="project" value="UniProtKB-ARBA"/>
</dbReference>
<feature type="domain" description="Tr-type G" evidence="13">
    <location>
        <begin position="466"/>
        <end position="681"/>
    </location>
</feature>
<feature type="region of interest" description="Disordered" evidence="12">
    <location>
        <begin position="218"/>
        <end position="240"/>
    </location>
</feature>
<evidence type="ECO:0000256" key="3">
    <source>
        <dbReference type="ARBA" id="ARBA00022490"/>
    </source>
</evidence>
<keyword evidence="5" id="KW-0378">Hydrolase</keyword>
<evidence type="ECO:0000256" key="10">
    <source>
        <dbReference type="ARBA" id="ARBA00063537"/>
    </source>
</evidence>
<accession>A0A9N8YVD3</accession>
<protein>
    <recommendedName>
        <fullName evidence="11">Elongation factor 1 alpha-like protein</fullName>
    </recommendedName>
</protein>
<dbReference type="Proteomes" id="UP000789396">
    <property type="component" value="Unassembled WGS sequence"/>
</dbReference>
<sequence>LLITQDRQIRSIINNVTPSKHQKTQKIFEEEYGYEDNEYGAGQLEGITDKDIEDTLWHYFFDTEQTINWLLAKKQKRSQKQAASDNSQENKETPIVALKQSCFTRGGLLGGADSETPNSQQRLSSMKSTYASLSDLSSAIPSNSGLQRQGLSLSSLAQESLSHSTGRISLTKLVPNKSRTTDSSQSANLNIGISQKLTSNLNLSKTKQLTTLLNTSDSTHSLKPLSSYTGSNSSVSSNLNNVEHSSLKSSVGFQSSTFQKHTIPPSQVVNGTNTLRIQAPSNPLIAPPSIFAIAIFAKLQDVQLPSNDLFTFELSSTGSSNQKSFAFDQPSPDDTILNAQSKKAFSASKGKQIATQSSPLLPPVNATNNGTKKHIDKSIKESDDDLIEILEGGDEQLKIDISALSLADLSKTPFSKIAEPINELANQGPVVPHISLNEQKTPTKTNVKPSKRINVLEEYKKRVADKLSLNLVVIGHVDAGKSTLMGHLLYLLGEVNEKTMKQYERDSSKIGKSSFAYAWVLDETGEERNRSFETKSRRFTLLDAPGHRDFIPNMISGASQADVAILVVDATVGEFEAGFEANGQTKEHALLIRSLGVQQLIVAVNKLDTVEWSKARCDEIIEKLSAFLSQVGFKKDKVAYIPCSGMIGENIMRRSPGILDWYNGETLIEQIDKFEPPTRLLEKPFRLSVTDFFKGGIGNIGGVTVAGRIESGTIQAGEEITVIPGGERGVVKALAVNEESSKWAVAGDSVLLTLIDLDILQLKYVKHLPKSTTATVEIKLSNRPIPLEAFKDNKELGRIMLRKSGETVAAGIVTDVSLPLVSRFCLRNEFSFSYVLF</sequence>
<evidence type="ECO:0000256" key="8">
    <source>
        <dbReference type="ARBA" id="ARBA00023134"/>
    </source>
</evidence>
<dbReference type="GO" id="GO:0005829">
    <property type="term" value="C:cytosol"/>
    <property type="evidence" value="ECO:0007669"/>
    <property type="project" value="GOC"/>
</dbReference>
<dbReference type="Gene3D" id="3.40.50.300">
    <property type="entry name" value="P-loop containing nucleotide triphosphate hydrolases"/>
    <property type="match status" value="1"/>
</dbReference>
<dbReference type="FunFam" id="2.40.30.10:FF:000020">
    <property type="entry name" value="Translation elongation factor EF-1"/>
    <property type="match status" value="1"/>
</dbReference>
<dbReference type="InterPro" id="IPR015033">
    <property type="entry name" value="HBS1-like_N"/>
</dbReference>
<reference evidence="14" key="1">
    <citation type="submission" date="2021-06" db="EMBL/GenBank/DDBJ databases">
        <authorList>
            <person name="Kallberg Y."/>
            <person name="Tangrot J."/>
            <person name="Rosling A."/>
        </authorList>
    </citation>
    <scope>NUCLEOTIDE SEQUENCE</scope>
    <source>
        <strain evidence="14">IN212</strain>
    </source>
</reference>
<dbReference type="AlphaFoldDB" id="A0A9N8YVD3"/>
<evidence type="ECO:0000259" key="13">
    <source>
        <dbReference type="PROSITE" id="PS51722"/>
    </source>
</evidence>
<comment type="subcellular location">
    <subcellularLocation>
        <location evidence="1">Cytoplasm</location>
    </subcellularLocation>
</comment>